<dbReference type="OrthoDB" id="1887033at2759"/>
<evidence type="ECO:0000256" key="4">
    <source>
        <dbReference type="ARBA" id="ARBA00022729"/>
    </source>
</evidence>
<dbReference type="VEuPathDB" id="FungiDB:TAPDE_004139"/>
<evidence type="ECO:0000313" key="13">
    <source>
        <dbReference type="EMBL" id="CCG83821.1"/>
    </source>
</evidence>
<dbReference type="InterPro" id="IPR050386">
    <property type="entry name" value="Glycosyl_hydrolase_5"/>
</dbReference>
<dbReference type="Pfam" id="PF00150">
    <property type="entry name" value="Cellulase"/>
    <property type="match status" value="1"/>
</dbReference>
<dbReference type="AlphaFoldDB" id="R4XD65"/>
<dbReference type="PANTHER" id="PTHR31297">
    <property type="entry name" value="GLUCAN ENDO-1,6-BETA-GLUCOSIDASE B"/>
    <property type="match status" value="1"/>
</dbReference>
<comment type="caution">
    <text evidence="13">The sequence shown here is derived from an EMBL/GenBank/DDBJ whole genome shotgun (WGS) entry which is preliminary data.</text>
</comment>
<name>R4XD65_TAPDE</name>
<protein>
    <recommendedName>
        <fullName evidence="9">glucan 1,3-beta-glucosidase</fullName>
        <ecNumber evidence="9">3.2.1.58</ecNumber>
    </recommendedName>
</protein>
<accession>R4XD65</accession>
<gene>
    <name evidence="13" type="ORF">TAPDE_004139</name>
</gene>
<dbReference type="GO" id="GO:0009986">
    <property type="term" value="C:cell surface"/>
    <property type="evidence" value="ECO:0007669"/>
    <property type="project" value="TreeGrafter"/>
</dbReference>
<evidence type="ECO:0000256" key="1">
    <source>
        <dbReference type="ARBA" id="ARBA00004613"/>
    </source>
</evidence>
<keyword evidence="7" id="KW-0961">Cell wall biogenesis/degradation</keyword>
<dbReference type="InterPro" id="IPR001547">
    <property type="entry name" value="Glyco_hydro_5"/>
</dbReference>
<dbReference type="EMBL" id="CAHR02000182">
    <property type="protein sequence ID" value="CCG83821.1"/>
    <property type="molecule type" value="Genomic_DNA"/>
</dbReference>
<dbReference type="eggNOG" id="ENOG502RW7W">
    <property type="taxonomic scope" value="Eukaryota"/>
</dbReference>
<evidence type="ECO:0000256" key="9">
    <source>
        <dbReference type="ARBA" id="ARBA00038929"/>
    </source>
</evidence>
<dbReference type="STRING" id="1097556.R4XD65"/>
<feature type="signal peptide" evidence="11">
    <location>
        <begin position="1"/>
        <end position="17"/>
    </location>
</feature>
<dbReference type="GO" id="GO:0004338">
    <property type="term" value="F:glucan exo-1,3-beta-glucosidase activity"/>
    <property type="evidence" value="ECO:0007669"/>
    <property type="project" value="UniProtKB-EC"/>
</dbReference>
<evidence type="ECO:0000256" key="11">
    <source>
        <dbReference type="SAM" id="SignalP"/>
    </source>
</evidence>
<proteinExistence type="inferred from homology"/>
<reference evidence="13 14" key="1">
    <citation type="journal article" date="2013" name="MBio">
        <title>Genome sequencing of the plant pathogen Taphrina deformans, the causal agent of peach leaf curl.</title>
        <authorList>
            <person name="Cisse O.H."/>
            <person name="Almeida J.M.G.C.F."/>
            <person name="Fonseca A."/>
            <person name="Kumar A.A."/>
            <person name="Salojaervi J."/>
            <person name="Overmyer K."/>
            <person name="Hauser P.M."/>
            <person name="Pagni M."/>
        </authorList>
    </citation>
    <scope>NUCLEOTIDE SEQUENCE [LARGE SCALE GENOMIC DNA]</scope>
    <source>
        <strain evidence="14">PYCC 5710 / ATCC 11124 / CBS 356.35 / IMI 108563 / JCM 9778 / NBRC 8474</strain>
    </source>
</reference>
<dbReference type="EC" id="3.2.1.58" evidence="9"/>
<keyword evidence="4 11" id="KW-0732">Signal</keyword>
<dbReference type="Gene3D" id="3.20.20.80">
    <property type="entry name" value="Glycosidases"/>
    <property type="match status" value="1"/>
</dbReference>
<evidence type="ECO:0000256" key="6">
    <source>
        <dbReference type="ARBA" id="ARBA00023295"/>
    </source>
</evidence>
<keyword evidence="6 10" id="KW-0326">Glycosidase</keyword>
<dbReference type="Proteomes" id="UP000013776">
    <property type="component" value="Unassembled WGS sequence"/>
</dbReference>
<evidence type="ECO:0000259" key="12">
    <source>
        <dbReference type="Pfam" id="PF00150"/>
    </source>
</evidence>
<sequence length="453" mass="49268">MKTTLFTSALLLSSATAAPTPGLISSVLGALSAATVSQISSTTTALNELLSAVGVSLATNANSHGSVFQFTFPHVVPAASKVPHTITWPTSFVNWKTYKANGANMGNWLEIEQSLDTAWWAANVAPYPDEWTWCKNVGFSVCGPILEKKYSSFFTTADIDTMASAGINTLRIPTTYQAWINKPDSWLYHGSQQVYLRKITDYAISKYNMHVIVGLHSLPGGINSLQIGEAFGHDGWFQNATNLAYSFQAVDAIAAFIATSGHVSSFTVAPLNEASDNFAGFATAAGLTTAGTNWIVTYINGVRKRLNLVSSQIPIMLQDSFLGASYWSPLFDSSANMVIDTHIYYFAASGIYSQYVAPAICGQAATAAVGSNFPVFVGEWSLQTLYNNTYAGRKQIFQTQYYSWNKYLAGGSFWTYHMYGTDPVDGEGTQKDYWSLETAISLGFLKNITDSYC</sequence>
<evidence type="ECO:0000256" key="5">
    <source>
        <dbReference type="ARBA" id="ARBA00022801"/>
    </source>
</evidence>
<feature type="domain" description="Glycoside hydrolase family 5" evidence="12">
    <location>
        <begin position="154"/>
        <end position="396"/>
    </location>
</feature>
<evidence type="ECO:0000256" key="2">
    <source>
        <dbReference type="ARBA" id="ARBA00005641"/>
    </source>
</evidence>
<dbReference type="GO" id="GO:0005576">
    <property type="term" value="C:extracellular region"/>
    <property type="evidence" value="ECO:0007669"/>
    <property type="project" value="UniProtKB-SubCell"/>
</dbReference>
<organism evidence="13 14">
    <name type="scientific">Taphrina deformans (strain PYCC 5710 / ATCC 11124 / CBS 356.35 / IMI 108563 / JCM 9778 / NBRC 8474)</name>
    <name type="common">Peach leaf curl fungus</name>
    <name type="synonym">Lalaria deformans</name>
    <dbReference type="NCBI Taxonomy" id="1097556"/>
    <lineage>
        <taxon>Eukaryota</taxon>
        <taxon>Fungi</taxon>
        <taxon>Dikarya</taxon>
        <taxon>Ascomycota</taxon>
        <taxon>Taphrinomycotina</taxon>
        <taxon>Taphrinomycetes</taxon>
        <taxon>Taphrinales</taxon>
        <taxon>Taphrinaceae</taxon>
        <taxon>Taphrina</taxon>
    </lineage>
</organism>
<feature type="chain" id="PRO_5004373239" description="glucan 1,3-beta-glucosidase" evidence="11">
    <location>
        <begin position="18"/>
        <end position="453"/>
    </location>
</feature>
<dbReference type="SUPFAM" id="SSF51445">
    <property type="entry name" value="(Trans)glycosidases"/>
    <property type="match status" value="1"/>
</dbReference>
<evidence type="ECO:0000256" key="7">
    <source>
        <dbReference type="ARBA" id="ARBA00023316"/>
    </source>
</evidence>
<evidence type="ECO:0000256" key="8">
    <source>
        <dbReference type="ARBA" id="ARBA00036824"/>
    </source>
</evidence>
<keyword evidence="5 10" id="KW-0378">Hydrolase</keyword>
<evidence type="ECO:0000256" key="3">
    <source>
        <dbReference type="ARBA" id="ARBA00022525"/>
    </source>
</evidence>
<comment type="similarity">
    <text evidence="2 10">Belongs to the glycosyl hydrolase 5 (cellulase A) family.</text>
</comment>
<comment type="catalytic activity">
    <reaction evidence="8">
        <text>Successive hydrolysis of beta-D-glucose units from the non-reducing ends of (1-&gt;3)-beta-D-glucans, releasing alpha-glucose.</text>
        <dbReference type="EC" id="3.2.1.58"/>
    </reaction>
</comment>
<keyword evidence="3" id="KW-0964">Secreted</keyword>
<evidence type="ECO:0000256" key="10">
    <source>
        <dbReference type="RuleBase" id="RU361153"/>
    </source>
</evidence>
<dbReference type="InterPro" id="IPR017853">
    <property type="entry name" value="GH"/>
</dbReference>
<comment type="subcellular location">
    <subcellularLocation>
        <location evidence="1">Secreted</location>
    </subcellularLocation>
</comment>
<dbReference type="GO" id="GO:0071555">
    <property type="term" value="P:cell wall organization"/>
    <property type="evidence" value="ECO:0007669"/>
    <property type="project" value="UniProtKB-KW"/>
</dbReference>
<dbReference type="GO" id="GO:0009251">
    <property type="term" value="P:glucan catabolic process"/>
    <property type="evidence" value="ECO:0007669"/>
    <property type="project" value="TreeGrafter"/>
</dbReference>
<evidence type="ECO:0000313" key="14">
    <source>
        <dbReference type="Proteomes" id="UP000013776"/>
    </source>
</evidence>
<dbReference type="PANTHER" id="PTHR31297:SF1">
    <property type="entry name" value="GLUCAN 1,3-BETA-GLUCOSIDASE I_II-RELATED"/>
    <property type="match status" value="1"/>
</dbReference>
<keyword evidence="14" id="KW-1185">Reference proteome</keyword>